<evidence type="ECO:0000313" key="2">
    <source>
        <dbReference type="Proteomes" id="UP000025241"/>
    </source>
</evidence>
<sequence length="100" mass="11235">MSPKLSPALLMSVLCQLSESQPRSLDELSGRRENNLLAIRELFRQGRISGVLRDDPLGAEDAAGPLLCHAERLRLRRSYACQVEELNERVPAPEWGLIRV</sequence>
<dbReference type="STRING" id="1301098.PKB_5069"/>
<organism evidence="1 2">
    <name type="scientific">Pseudomonas knackmussii (strain DSM 6978 / CCUG 54928 / LMG 23759 / B13)</name>
    <dbReference type="NCBI Taxonomy" id="1301098"/>
    <lineage>
        <taxon>Bacteria</taxon>
        <taxon>Pseudomonadati</taxon>
        <taxon>Pseudomonadota</taxon>
        <taxon>Gammaproteobacteria</taxon>
        <taxon>Pseudomonadales</taxon>
        <taxon>Pseudomonadaceae</taxon>
        <taxon>Pseudomonas</taxon>
    </lineage>
</organism>
<keyword evidence="2" id="KW-1185">Reference proteome</keyword>
<gene>
    <name evidence="1" type="ORF">PKB_5069</name>
</gene>
<reference evidence="1 2" key="1">
    <citation type="submission" date="2013-03" db="EMBL/GenBank/DDBJ databases">
        <authorList>
            <person name="Linke B."/>
        </authorList>
    </citation>
    <scope>NUCLEOTIDE SEQUENCE [LARGE SCALE GENOMIC DNA]</scope>
    <source>
        <strain evidence="1 2">B13</strain>
    </source>
</reference>
<dbReference type="OrthoDB" id="6891490at2"/>
<name>A0A024HPC2_PSEKB</name>
<protein>
    <submittedName>
        <fullName evidence="1">Uncharacterized protein</fullName>
    </submittedName>
</protein>
<dbReference type="KEGG" id="pkc:PKB_5069"/>
<reference evidence="1 2" key="2">
    <citation type="submission" date="2014-05" db="EMBL/GenBank/DDBJ databases">
        <title>Genome sequence of the 3-chlorobenzoate degrading bacterium Pseudomonas knackmussii B13 shows multiple evidence for horizontal gene transfer.</title>
        <authorList>
            <person name="Miyazaki R."/>
            <person name="Bertelli C."/>
            <person name="Falquet L."/>
            <person name="Robinson-Rechavi M."/>
            <person name="Gharib W."/>
            <person name="Roy S."/>
            <person name="Van der Meer J.R."/>
        </authorList>
    </citation>
    <scope>NUCLEOTIDE SEQUENCE [LARGE SCALE GENOMIC DNA]</scope>
    <source>
        <strain evidence="1 2">B13</strain>
    </source>
</reference>
<evidence type="ECO:0000313" key="1">
    <source>
        <dbReference type="EMBL" id="CDF86382.1"/>
    </source>
</evidence>
<dbReference type="Proteomes" id="UP000025241">
    <property type="component" value="Chromosome I"/>
</dbReference>
<dbReference type="PATRIC" id="fig|1301098.3.peg.5039"/>
<dbReference type="EMBL" id="HG322950">
    <property type="protein sequence ID" value="CDF86382.1"/>
    <property type="molecule type" value="Genomic_DNA"/>
</dbReference>
<accession>A0A024HPC2</accession>
<dbReference type="AlphaFoldDB" id="A0A024HPC2"/>
<proteinExistence type="predicted"/>
<dbReference type="HOGENOM" id="CLU_180785_0_0_6"/>